<gene>
    <name evidence="2" type="ORF">TTAC_LOCUS7772</name>
</gene>
<protein>
    <submittedName>
        <fullName evidence="2">Uncharacterized protein</fullName>
    </submittedName>
</protein>
<feature type="region of interest" description="Disordered" evidence="1">
    <location>
        <begin position="57"/>
        <end position="94"/>
    </location>
</feature>
<proteinExistence type="predicted"/>
<dbReference type="CDD" id="cd00014">
    <property type="entry name" value="CH_SF"/>
    <property type="match status" value="1"/>
</dbReference>
<dbReference type="EMBL" id="UYWX01020403">
    <property type="protein sequence ID" value="VDM32226.1"/>
    <property type="molecule type" value="Genomic_DNA"/>
</dbReference>
<evidence type="ECO:0000313" key="2">
    <source>
        <dbReference type="EMBL" id="VDM32226.1"/>
    </source>
</evidence>
<feature type="compositionally biased region" description="Polar residues" evidence="1">
    <location>
        <begin position="75"/>
        <end position="94"/>
    </location>
</feature>
<evidence type="ECO:0000313" key="3">
    <source>
        <dbReference type="Proteomes" id="UP000274429"/>
    </source>
</evidence>
<feature type="compositionally biased region" description="Pro residues" evidence="1">
    <location>
        <begin position="290"/>
        <end position="302"/>
    </location>
</feature>
<reference evidence="2 3" key="1">
    <citation type="submission" date="2018-11" db="EMBL/GenBank/DDBJ databases">
        <authorList>
            <consortium name="Pathogen Informatics"/>
        </authorList>
    </citation>
    <scope>NUCLEOTIDE SEQUENCE [LARGE SCALE GENOMIC DNA]</scope>
</reference>
<sequence>MNLSGNIISVLPSVQLKALQELTVQDNPLVFPPFDIVSRGLAHILAFLSRNKQKGLYSPPLQQEQYGEEEDLEETSSSRQSPNHSSDTLLSSTASRPSSAMAVLTWQQCNSPLTSNRGQRHKPFIRTGSSHFERHIIRRRSSQPEFYKHDVTESGDTDCSSVSLSSLSEERISAFESQQPCSSQQLEKEGCHRRMSSSYLSISYNQQVRYRSSTWLLLTIPHYKEQLFYNPLCMIEKMNQEHCRLILGSSDRPQPPPRSTRDRRISPAPALIVPSAVASGCKLYVRQRTPSPPPRKPQPLVPLPRMSNASLSKARPLLRPQRSYSPTMHSPSSRLPNDRSQTRVFYFYFTWQMMVKHNYQGPSIKFIKQIAVKRVKQRGVVEGSDDDSSTDSSCEDLPVPRLRNHFPLNVTSSLSTQHHLTPRPRQSIPPNAASLHQHHRYLKHGQATESVQPKVNPNLFLRQQLASQVRRRPYRDDRSNATFSPSYETLPSPRPLYPQTHQYDELWRSTAESLRMVCCNTIIIPSSCILVSHLDINLPSTPVELANELKTGICLAEFLNSFLGYKAIKKVSRFIAIYEVSGSSWRFRARQNLFSSREVIHNVGVPKHRLFSVTRVLAGDTTVGLFGLLHCLQTLLEVWASRPSTFVLGGLGVREKLTNQPTPYRSLLGDITTNRRIHHQSQQRNRYPTLNSNYGVGVNDYGGVFSDV</sequence>
<name>A0A3P7FIS3_HYDTA</name>
<keyword evidence="3" id="KW-1185">Reference proteome</keyword>
<dbReference type="InterPro" id="IPR036872">
    <property type="entry name" value="CH_dom_sf"/>
</dbReference>
<accession>A0A3P7FIS3</accession>
<dbReference type="Proteomes" id="UP000274429">
    <property type="component" value="Unassembled WGS sequence"/>
</dbReference>
<feature type="region of interest" description="Disordered" evidence="1">
    <location>
        <begin position="380"/>
        <end position="400"/>
    </location>
</feature>
<dbReference type="AlphaFoldDB" id="A0A3P7FIS3"/>
<feature type="region of interest" description="Disordered" evidence="1">
    <location>
        <begin position="285"/>
        <end position="336"/>
    </location>
</feature>
<evidence type="ECO:0000256" key="1">
    <source>
        <dbReference type="SAM" id="MobiDB-lite"/>
    </source>
</evidence>
<dbReference type="SUPFAM" id="SSF47576">
    <property type="entry name" value="Calponin-homology domain, CH-domain"/>
    <property type="match status" value="1"/>
</dbReference>
<feature type="compositionally biased region" description="Polar residues" evidence="1">
    <location>
        <begin position="480"/>
        <end position="489"/>
    </location>
</feature>
<feature type="region of interest" description="Disordered" evidence="1">
    <location>
        <begin position="467"/>
        <end position="491"/>
    </location>
</feature>
<dbReference type="OrthoDB" id="6264746at2759"/>
<organism evidence="2 3">
    <name type="scientific">Hydatigena taeniaeformis</name>
    <name type="common">Feline tapeworm</name>
    <name type="synonym">Taenia taeniaeformis</name>
    <dbReference type="NCBI Taxonomy" id="6205"/>
    <lineage>
        <taxon>Eukaryota</taxon>
        <taxon>Metazoa</taxon>
        <taxon>Spiralia</taxon>
        <taxon>Lophotrochozoa</taxon>
        <taxon>Platyhelminthes</taxon>
        <taxon>Cestoda</taxon>
        <taxon>Eucestoda</taxon>
        <taxon>Cyclophyllidea</taxon>
        <taxon>Taeniidae</taxon>
        <taxon>Hydatigera</taxon>
    </lineage>
</organism>
<feature type="region of interest" description="Disordered" evidence="1">
    <location>
        <begin position="247"/>
        <end position="267"/>
    </location>
</feature>
<feature type="compositionally biased region" description="Polar residues" evidence="1">
    <location>
        <begin position="322"/>
        <end position="335"/>
    </location>
</feature>